<dbReference type="PANTHER" id="PTHR43841">
    <property type="entry name" value="3-HYDROXYACYL-THIOESTER DEHYDRATASE HTDX-RELATED"/>
    <property type="match status" value="1"/>
</dbReference>
<reference evidence="3 4" key="1">
    <citation type="submission" date="2018-03" db="EMBL/GenBank/DDBJ databases">
        <title>Genomic Encyclopedia of Archaeal and Bacterial Type Strains, Phase II (KMG-II): from individual species to whole genera.</title>
        <authorList>
            <person name="Goeker M."/>
        </authorList>
    </citation>
    <scope>NUCLEOTIDE SEQUENCE [LARGE SCALE GENOMIC DNA]</scope>
    <source>
        <strain evidence="3 4">DSM 45211</strain>
    </source>
</reference>
<organism evidence="3 4">
    <name type="scientific">Haloactinopolyspora alba</name>
    <dbReference type="NCBI Taxonomy" id="648780"/>
    <lineage>
        <taxon>Bacteria</taxon>
        <taxon>Bacillati</taxon>
        <taxon>Actinomycetota</taxon>
        <taxon>Actinomycetes</taxon>
        <taxon>Jiangellales</taxon>
        <taxon>Jiangellaceae</taxon>
        <taxon>Haloactinopolyspora</taxon>
    </lineage>
</organism>
<dbReference type="SUPFAM" id="SSF54637">
    <property type="entry name" value="Thioesterase/thiol ester dehydrase-isomerase"/>
    <property type="match status" value="1"/>
</dbReference>
<evidence type="ECO:0000259" key="2">
    <source>
        <dbReference type="Pfam" id="PF01575"/>
    </source>
</evidence>
<proteinExistence type="inferred from homology"/>
<name>A0A2P8DPR2_9ACTN</name>
<protein>
    <submittedName>
        <fullName evidence="3">Acyl dehydratase</fullName>
    </submittedName>
</protein>
<dbReference type="InterPro" id="IPR002539">
    <property type="entry name" value="MaoC-like_dom"/>
</dbReference>
<evidence type="ECO:0000313" key="4">
    <source>
        <dbReference type="Proteomes" id="UP000243528"/>
    </source>
</evidence>
<dbReference type="AlphaFoldDB" id="A0A2P8DPR2"/>
<dbReference type="Pfam" id="PF01575">
    <property type="entry name" value="MaoC_dehydratas"/>
    <property type="match status" value="1"/>
</dbReference>
<keyword evidence="4" id="KW-1185">Reference proteome</keyword>
<accession>A0A2P8DPR2</accession>
<comment type="similarity">
    <text evidence="1">Belongs to the enoyl-CoA hydratase/isomerase family.</text>
</comment>
<gene>
    <name evidence="3" type="ORF">CLV30_118100</name>
</gene>
<evidence type="ECO:0000313" key="3">
    <source>
        <dbReference type="EMBL" id="PSK99198.1"/>
    </source>
</evidence>
<sequence length="151" mass="15995">MTDRISEPLAVGDVVADQTYWITREHLVRYAGASGDFNPIHWNDRVAEAVGLPGVLAHGMLTMALAGRLLTDWTGDPAAVIEYGVRFARPVVVPDDDTGIAVRVAASVTAVRDDGVVALEINVRAGEQKVLTQARALARPPAADGPVESDA</sequence>
<dbReference type="Proteomes" id="UP000243528">
    <property type="component" value="Unassembled WGS sequence"/>
</dbReference>
<dbReference type="Gene3D" id="3.10.129.10">
    <property type="entry name" value="Hotdog Thioesterase"/>
    <property type="match status" value="1"/>
</dbReference>
<evidence type="ECO:0000256" key="1">
    <source>
        <dbReference type="ARBA" id="ARBA00005254"/>
    </source>
</evidence>
<feature type="domain" description="MaoC-like" evidence="2">
    <location>
        <begin position="16"/>
        <end position="105"/>
    </location>
</feature>
<dbReference type="EMBL" id="PYGE01000018">
    <property type="protein sequence ID" value="PSK99198.1"/>
    <property type="molecule type" value="Genomic_DNA"/>
</dbReference>
<dbReference type="RefSeq" id="WP_205741080.1">
    <property type="nucleotide sequence ID" value="NZ_PYGE01000018.1"/>
</dbReference>
<comment type="caution">
    <text evidence="3">The sequence shown here is derived from an EMBL/GenBank/DDBJ whole genome shotgun (WGS) entry which is preliminary data.</text>
</comment>
<dbReference type="PANTHER" id="PTHR43841:SF3">
    <property type="entry name" value="(3R)-HYDROXYACYL-ACP DEHYDRATASE SUBUNIT HADB"/>
    <property type="match status" value="1"/>
</dbReference>
<dbReference type="InterPro" id="IPR029069">
    <property type="entry name" value="HotDog_dom_sf"/>
</dbReference>